<dbReference type="OrthoDB" id="2666294at2"/>
<dbReference type="EMBL" id="FNDE01000073">
    <property type="protein sequence ID" value="SDH83116.1"/>
    <property type="molecule type" value="Genomic_DNA"/>
</dbReference>
<dbReference type="Pfam" id="PF12645">
    <property type="entry name" value="HTH_16"/>
    <property type="match status" value="1"/>
</dbReference>
<gene>
    <name evidence="2" type="ORF">K3F53_09280</name>
    <name evidence="3" type="ORF">SAMN04489735_10738</name>
</gene>
<dbReference type="SUPFAM" id="SSF88946">
    <property type="entry name" value="Sigma2 domain of RNA polymerase sigma factors"/>
    <property type="match status" value="1"/>
</dbReference>
<accession>A0A1G8FM97</accession>
<evidence type="ECO:0000313" key="4">
    <source>
        <dbReference type="Proteomes" id="UP000198956"/>
    </source>
</evidence>
<dbReference type="GeneID" id="97141559"/>
<dbReference type="AlphaFoldDB" id="A0A1G8FM97"/>
<reference evidence="3 4" key="1">
    <citation type="submission" date="2016-10" db="EMBL/GenBank/DDBJ databases">
        <authorList>
            <person name="de Groot N.N."/>
        </authorList>
    </citation>
    <scope>NUCLEOTIDE SEQUENCE [LARGE SCALE GENOMIC DNA]</scope>
    <source>
        <strain evidence="3 4">L 420-91</strain>
    </source>
</reference>
<evidence type="ECO:0000313" key="5">
    <source>
        <dbReference type="Proteomes" id="UP000826616"/>
    </source>
</evidence>
<dbReference type="Proteomes" id="UP000198956">
    <property type="component" value="Unassembled WGS sequence"/>
</dbReference>
<reference evidence="2 5" key="2">
    <citation type="submission" date="2021-08" db="EMBL/GenBank/DDBJ databases">
        <title>Complete genome sequence of the strain Aneurinibacillus thermoaerophilus CCM 8960.</title>
        <authorList>
            <person name="Musilova J."/>
            <person name="Kourilova X."/>
            <person name="Pernicova I."/>
            <person name="Bezdicek M."/>
            <person name="Lengerova M."/>
            <person name="Obruca S."/>
            <person name="Sedlar K."/>
        </authorList>
    </citation>
    <scope>NUCLEOTIDE SEQUENCE [LARGE SCALE GENOMIC DNA]</scope>
    <source>
        <strain evidence="2 5">CCM 8960</strain>
    </source>
</reference>
<evidence type="ECO:0000313" key="2">
    <source>
        <dbReference type="EMBL" id="QYY44334.1"/>
    </source>
</evidence>
<organism evidence="3 4">
    <name type="scientific">Aneurinibacillus thermoaerophilus</name>
    <dbReference type="NCBI Taxonomy" id="143495"/>
    <lineage>
        <taxon>Bacteria</taxon>
        <taxon>Bacillati</taxon>
        <taxon>Bacillota</taxon>
        <taxon>Bacilli</taxon>
        <taxon>Bacillales</taxon>
        <taxon>Paenibacillaceae</taxon>
        <taxon>Aneurinibacillus group</taxon>
        <taxon>Aneurinibacillus</taxon>
    </lineage>
</organism>
<name>A0A1G8FM97_ANETH</name>
<evidence type="ECO:0000313" key="3">
    <source>
        <dbReference type="EMBL" id="SDH83116.1"/>
    </source>
</evidence>
<dbReference type="Proteomes" id="UP000826616">
    <property type="component" value="Chromosome"/>
</dbReference>
<dbReference type="InterPro" id="IPR024760">
    <property type="entry name" value="HTH_dom_conjug_TS-like"/>
</dbReference>
<sequence>MKKLYELVDNIHDKETMLKIIRLFEPKIKKSSRFITYSEQEDIEQELRIEMIKAIQRFDTSNIPGFFEFLERANSEK</sequence>
<feature type="domain" description="Helix-turn-helix conjugative transposon-like" evidence="1">
    <location>
        <begin position="13"/>
        <end position="59"/>
    </location>
</feature>
<dbReference type="GO" id="GO:0006352">
    <property type="term" value="P:DNA-templated transcription initiation"/>
    <property type="evidence" value="ECO:0007669"/>
    <property type="project" value="InterPro"/>
</dbReference>
<protein>
    <submittedName>
        <fullName evidence="2">Helix-turn-helix domain-containing protein</fullName>
    </submittedName>
</protein>
<dbReference type="GO" id="GO:0003700">
    <property type="term" value="F:DNA-binding transcription factor activity"/>
    <property type="evidence" value="ECO:0007669"/>
    <property type="project" value="InterPro"/>
</dbReference>
<proteinExistence type="predicted"/>
<dbReference type="RefSeq" id="WP_057898849.1">
    <property type="nucleotide sequence ID" value="NZ_CP080764.1"/>
</dbReference>
<dbReference type="InterPro" id="IPR013325">
    <property type="entry name" value="RNA_pol_sigma_r2"/>
</dbReference>
<evidence type="ECO:0000259" key="1">
    <source>
        <dbReference type="Pfam" id="PF12645"/>
    </source>
</evidence>
<dbReference type="EMBL" id="CP080764">
    <property type="protein sequence ID" value="QYY44334.1"/>
    <property type="molecule type" value="Genomic_DNA"/>
</dbReference>
<keyword evidence="5" id="KW-1185">Reference proteome</keyword>